<dbReference type="EMBL" id="JBEUSY010000558">
    <property type="protein sequence ID" value="KAL1226693.1"/>
    <property type="molecule type" value="Genomic_DNA"/>
</dbReference>
<dbReference type="InterPro" id="IPR036116">
    <property type="entry name" value="FN3_sf"/>
</dbReference>
<feature type="domain" description="Ig-like" evidence="4">
    <location>
        <begin position="66"/>
        <end position="155"/>
    </location>
</feature>
<dbReference type="SUPFAM" id="SSF49265">
    <property type="entry name" value="Fibronectin type III"/>
    <property type="match status" value="3"/>
</dbReference>
<keyword evidence="3" id="KW-1133">Transmembrane helix</keyword>
<feature type="domain" description="Ig-like" evidence="4">
    <location>
        <begin position="462"/>
        <end position="550"/>
    </location>
</feature>
<evidence type="ECO:0000259" key="4">
    <source>
        <dbReference type="PROSITE" id="PS50835"/>
    </source>
</evidence>
<dbReference type="SMART" id="SM00060">
    <property type="entry name" value="FN3"/>
    <property type="match status" value="5"/>
</dbReference>
<dbReference type="SUPFAM" id="SSF48726">
    <property type="entry name" value="Immunoglobulin"/>
    <property type="match status" value="6"/>
</dbReference>
<dbReference type="CDD" id="cd00096">
    <property type="entry name" value="Ig"/>
    <property type="match status" value="1"/>
</dbReference>
<accession>A0ABR3K406</accession>
<feature type="domain" description="Fibronectin type-III" evidence="5">
    <location>
        <begin position="856"/>
        <end position="957"/>
    </location>
</feature>
<dbReference type="PANTHER" id="PTHR44170">
    <property type="entry name" value="PROTEIN SIDEKICK"/>
    <property type="match status" value="1"/>
</dbReference>
<feature type="domain" description="Ig-like" evidence="4">
    <location>
        <begin position="365"/>
        <end position="456"/>
    </location>
</feature>
<feature type="domain" description="Ig-like" evidence="4">
    <location>
        <begin position="269"/>
        <end position="360"/>
    </location>
</feature>
<sequence length="1230" mass="139588">MNQCYQLEQIFFLINQYRLDTASGNQIQILTIFNIRKSMNIVNTNTPLIFFSLIFITCGKFISSPPKLEHESEHVVWFHISNTGQPNKFSLKCEATGDPERFMWFKNGKSFVVDGHRVIWQRAGQSGSITFLHPQVDDQGYYQCSVSNIYGVAMSHIFEVKTGVLNYFDRRPVKDVIVEEGQPLTLECNKPYGVPSPTIFWLYRDLKKSYAMDTIHREHITIDGDGNLQFSFVKSSDSDEYRIYQCAATSPVLHDEYRAGDEFRLLVSPTEKKTASIKKLWTSPTNIVLQAGNDLHLTCIFSGRPLPSIHWSKKDAQLPTNRIAHKNFGKTLIIKSVISSDKGTYICDANGLVRHEMHVEILNAPQWVDGPPADLNVAEESNAELHCKVFGDPQPIVRWFINGQPITDFSENSRRLLSSNGEILKIVNLNHDVDTAVYQCNASNPLGYIFANAFINVYAHAPRFTTEENEIVPTILGQDVDLDCSVEAAPKPEVKWMDNKEREIKDSRPRFHILSNHTLRISAVTAKDAGLYFCHVNNKYGLNRAKRKLEVYKATQFLVELKPAKAIIDANSKFNLFCEAKADDRLEIEYLWYRDQILLNNASDNAYRIDIPNKLEIVKPRGRHSGIYTCVSKTKVDTLKSKMQLIVKDVPESPKLLSIDCNERRALVRWAAAYDNHEPITKYTVEYETAFHKNVWIPALTEEQTDQKTFEAVINLSPWVNYTFRVIASNKRGAGTPGYLKATCQTPPSYPYTNPKNVSAAGTEKDNLVIYWEPMSKEECNGERFRYLIRYRLDEPGTSWEEFEVEDPLQDHVVIRDQPTFRKYVVQVQAVNAIGRSLMTPEMYIGYSGQDIPVAAPENVKVTEVINSTSIVLEWDHVDPDSVRGHFYGYKILCWLVNDAGKRVTDKPKVTLAPPTERTAVLKDLQPMSTYQTAVLAYNSMHDGPTSSWIYITTPEGTPSAVRNLHAKALGANTILTSWDAPETARGRLRGYYIAFKGTTEQEKEEETWVPYPRSFYLYETAKPATRYEISIWAETGGGEGEKAYKIVNTWDVQDPAKPEMKITLSDSNSAEVIWLPPSKGMPGTMFYVNYSLIGSNKWEITDTVNVPQKQVIIRNLQPNADYSVVLVAKDGDRFTESEAQFFHTVNRTVLIPDMTVEQSLSGVAWFIAVVSAGGVLIACLVILYVFRKTRGGKYSVKKKELERGTNADRDEERTFMEYQYGTGCTDIGS</sequence>
<evidence type="ECO:0000256" key="1">
    <source>
        <dbReference type="ARBA" id="ARBA00022737"/>
    </source>
</evidence>
<reference evidence="6 7" key="1">
    <citation type="submission" date="2024-07" db="EMBL/GenBank/DDBJ databases">
        <title>Enhanced genomic and transcriptomic resources for Trichinella pseudospiralis and T. spiralis underpin the discovery of pronounced molecular differences between stages and species.</title>
        <authorList>
            <person name="Pasi K.K."/>
            <person name="La Rosa G."/>
            <person name="Gomez-Morales M.A."/>
            <person name="Tosini F."/>
            <person name="Sumanam S."/>
            <person name="Young N.D."/>
            <person name="Chang B.C."/>
            <person name="Robin G.B."/>
        </authorList>
    </citation>
    <scope>NUCLEOTIDE SEQUENCE [LARGE SCALE GENOMIC DNA]</scope>
    <source>
        <strain evidence="6">ISS534</strain>
    </source>
</reference>
<evidence type="ECO:0000313" key="6">
    <source>
        <dbReference type="EMBL" id="KAL1226693.1"/>
    </source>
</evidence>
<proteinExistence type="predicted"/>
<dbReference type="InterPro" id="IPR013783">
    <property type="entry name" value="Ig-like_fold"/>
</dbReference>
<dbReference type="SMART" id="SM00409">
    <property type="entry name" value="IG"/>
    <property type="match status" value="6"/>
</dbReference>
<dbReference type="InterPro" id="IPR003961">
    <property type="entry name" value="FN3_dom"/>
</dbReference>
<protein>
    <submittedName>
        <fullName evidence="6">Neuroglian</fullName>
    </submittedName>
</protein>
<evidence type="ECO:0000256" key="3">
    <source>
        <dbReference type="SAM" id="Phobius"/>
    </source>
</evidence>
<dbReference type="InterPro" id="IPR013098">
    <property type="entry name" value="Ig_I-set"/>
</dbReference>
<feature type="domain" description="Fibronectin type-III" evidence="5">
    <location>
        <begin position="650"/>
        <end position="749"/>
    </location>
</feature>
<dbReference type="PANTHER" id="PTHR44170:SF6">
    <property type="entry name" value="CONTACTIN"/>
    <property type="match status" value="1"/>
</dbReference>
<dbReference type="Proteomes" id="UP001558632">
    <property type="component" value="Unassembled WGS sequence"/>
</dbReference>
<dbReference type="SMART" id="SM00408">
    <property type="entry name" value="IGc2"/>
    <property type="match status" value="6"/>
</dbReference>
<keyword evidence="7" id="KW-1185">Reference proteome</keyword>
<feature type="domain" description="Fibronectin type-III" evidence="5">
    <location>
        <begin position="1057"/>
        <end position="1148"/>
    </location>
</feature>
<feature type="domain" description="Fibronectin type-III" evidence="5">
    <location>
        <begin position="751"/>
        <end position="851"/>
    </location>
</feature>
<dbReference type="Pfam" id="PF07679">
    <property type="entry name" value="I-set"/>
    <property type="match status" value="3"/>
</dbReference>
<name>A0ABR3K406_TRISP</name>
<dbReference type="InterPro" id="IPR003598">
    <property type="entry name" value="Ig_sub2"/>
</dbReference>
<organism evidence="6 7">
    <name type="scientific">Trichinella spiralis</name>
    <name type="common">Trichina worm</name>
    <dbReference type="NCBI Taxonomy" id="6334"/>
    <lineage>
        <taxon>Eukaryota</taxon>
        <taxon>Metazoa</taxon>
        <taxon>Ecdysozoa</taxon>
        <taxon>Nematoda</taxon>
        <taxon>Enoplea</taxon>
        <taxon>Dorylaimia</taxon>
        <taxon>Trichinellida</taxon>
        <taxon>Trichinellidae</taxon>
        <taxon>Trichinella</taxon>
    </lineage>
</organism>
<evidence type="ECO:0000259" key="5">
    <source>
        <dbReference type="PROSITE" id="PS50853"/>
    </source>
</evidence>
<feature type="domain" description="Ig-like" evidence="4">
    <location>
        <begin position="178"/>
        <end position="268"/>
    </location>
</feature>
<dbReference type="Pfam" id="PF00041">
    <property type="entry name" value="fn3"/>
    <property type="match status" value="4"/>
</dbReference>
<dbReference type="Pfam" id="PF13927">
    <property type="entry name" value="Ig_3"/>
    <property type="match status" value="1"/>
</dbReference>
<feature type="transmembrane region" description="Helical" evidence="3">
    <location>
        <begin position="1164"/>
        <end position="1187"/>
    </location>
</feature>
<evidence type="ECO:0000256" key="2">
    <source>
        <dbReference type="ARBA" id="ARBA00023157"/>
    </source>
</evidence>
<gene>
    <name evidence="6" type="ORF">TSPI_05743</name>
</gene>
<dbReference type="PROSITE" id="PS50835">
    <property type="entry name" value="IG_LIKE"/>
    <property type="match status" value="6"/>
</dbReference>
<keyword evidence="3" id="KW-0472">Membrane</keyword>
<dbReference type="Gene3D" id="2.60.40.10">
    <property type="entry name" value="Immunoglobulins"/>
    <property type="match status" value="11"/>
</dbReference>
<keyword evidence="3" id="KW-0812">Transmembrane</keyword>
<dbReference type="InterPro" id="IPR003599">
    <property type="entry name" value="Ig_sub"/>
</dbReference>
<evidence type="ECO:0000313" key="7">
    <source>
        <dbReference type="Proteomes" id="UP001558632"/>
    </source>
</evidence>
<feature type="domain" description="Fibronectin type-III" evidence="5">
    <location>
        <begin position="961"/>
        <end position="1056"/>
    </location>
</feature>
<dbReference type="CDD" id="cd00063">
    <property type="entry name" value="FN3"/>
    <property type="match status" value="5"/>
</dbReference>
<keyword evidence="1" id="KW-0677">Repeat</keyword>
<feature type="domain" description="Ig-like" evidence="4">
    <location>
        <begin position="555"/>
        <end position="640"/>
    </location>
</feature>
<dbReference type="InterPro" id="IPR007110">
    <property type="entry name" value="Ig-like_dom"/>
</dbReference>
<comment type="caution">
    <text evidence="6">The sequence shown here is derived from an EMBL/GenBank/DDBJ whole genome shotgun (WGS) entry which is preliminary data.</text>
</comment>
<dbReference type="PROSITE" id="PS50853">
    <property type="entry name" value="FN3"/>
    <property type="match status" value="5"/>
</dbReference>
<dbReference type="InterPro" id="IPR036179">
    <property type="entry name" value="Ig-like_dom_sf"/>
</dbReference>
<keyword evidence="2" id="KW-1015">Disulfide bond</keyword>